<organism evidence="3 4">
    <name type="scientific">Arabidopsis thaliana</name>
    <name type="common">Mouse-ear cress</name>
    <dbReference type="NCBI Taxonomy" id="3702"/>
    <lineage>
        <taxon>Eukaryota</taxon>
        <taxon>Viridiplantae</taxon>
        <taxon>Streptophyta</taxon>
        <taxon>Embryophyta</taxon>
        <taxon>Tracheophyta</taxon>
        <taxon>Spermatophyta</taxon>
        <taxon>Magnoliopsida</taxon>
        <taxon>eudicotyledons</taxon>
        <taxon>Gunneridae</taxon>
        <taxon>Pentapetalae</taxon>
        <taxon>rosids</taxon>
        <taxon>malvids</taxon>
        <taxon>Brassicales</taxon>
        <taxon>Brassicaceae</taxon>
        <taxon>Camelineae</taxon>
        <taxon>Arabidopsis</taxon>
    </lineage>
</organism>
<dbReference type="EMBL" id="LUHQ01000005">
    <property type="protein sequence ID" value="OAO94731.1"/>
    <property type="molecule type" value="Genomic_DNA"/>
</dbReference>
<name>A0A178UPZ8_ARATH</name>
<dbReference type="SMART" id="SM01204">
    <property type="entry name" value="FIST_C"/>
    <property type="match status" value="1"/>
</dbReference>
<comment type="caution">
    <text evidence="3">The sequence shown here is derived from an EMBL/GenBank/DDBJ whole genome shotgun (WGS) entry which is preliminary data.</text>
</comment>
<feature type="region of interest" description="Disordered" evidence="1">
    <location>
        <begin position="1"/>
        <end position="22"/>
    </location>
</feature>
<gene>
    <name evidence="3" type="ordered locus">AXX17_At5g63070</name>
</gene>
<sequence length="560" mass="61786">MAEVSLTKKEMTTKGKSENSKKMKTDMADMVPIAAMNEDLLHNILLRLPAKSFAFASCVNRFWSSVCNRILSRPKMISAFSRNPDQLRAGEEVLDKVLSEPIRPQFVIANITCGNMEETLTLITERVGSRVPIIVSVVTGILGKEACNDKAGEVRLHSTSDDELFDVANFAILLTIGYLPGMKVDIIPVIQAKGESGAEMEDKFVMDIRNYMSMVSGHAAAPACLILFAEDTHATEPVLHKLDYAMPAETVIVGGQIGEFLHKRGNEPRNVQLQKDDIRVLAGLIFARDRHRPARNIVLSCCAGYVFPIKISSFHFTQLVELNEAEAERIQFDTAISNGMSSVDLRYKAANVNVSLGPSCPSTLLTAKRRGEAEVLDGDQILDDIDNILENYIWENDSYLGVIKRRKYSIGLEEKPKIMSSLVFHQVNGSDDQDLLVDGAGIKTGDQFQVYLPDLKVAEAALNDVSAQLRNLKSKPNKPEVVGGFAFVGSCRGDSFFGCPNADSSPFLENFPELPFGGIFCDGEIGRSLILEKGEEKKEVSIQRFLHVYSSVYLIVSYTS</sequence>
<dbReference type="InterPro" id="IPR036047">
    <property type="entry name" value="F-box-like_dom_sf"/>
</dbReference>
<evidence type="ECO:0000256" key="1">
    <source>
        <dbReference type="SAM" id="MobiDB-lite"/>
    </source>
</evidence>
<dbReference type="SUPFAM" id="SSF81383">
    <property type="entry name" value="F-box domain"/>
    <property type="match status" value="1"/>
</dbReference>
<dbReference type="PANTHER" id="PTHR14939">
    <property type="entry name" value="F-BOX ONLY PROTEIN 22"/>
    <property type="match status" value="1"/>
</dbReference>
<dbReference type="InterPro" id="IPR001810">
    <property type="entry name" value="F-box_dom"/>
</dbReference>
<evidence type="ECO:0000313" key="4">
    <source>
        <dbReference type="Proteomes" id="UP000078284"/>
    </source>
</evidence>
<dbReference type="Proteomes" id="UP000078284">
    <property type="component" value="Chromosome 5"/>
</dbReference>
<dbReference type="ExpressionAtlas" id="A0A178UPZ8">
    <property type="expression patterns" value="baseline and differential"/>
</dbReference>
<evidence type="ECO:0000259" key="2">
    <source>
        <dbReference type="SMART" id="SM01204"/>
    </source>
</evidence>
<accession>A0A178UPZ8</accession>
<evidence type="ECO:0000313" key="3">
    <source>
        <dbReference type="EMBL" id="OAO94731.1"/>
    </source>
</evidence>
<dbReference type="PANTHER" id="PTHR14939:SF5">
    <property type="entry name" value="F-BOX ONLY PROTEIN 22"/>
    <property type="match status" value="1"/>
</dbReference>
<dbReference type="AlphaFoldDB" id="A0A178UPZ8"/>
<protein>
    <recommendedName>
        <fullName evidence="2">FIST C-domain domain-containing protein</fullName>
    </recommendedName>
</protein>
<dbReference type="InterPro" id="IPR019494">
    <property type="entry name" value="FIST_C"/>
</dbReference>
<reference evidence="4" key="1">
    <citation type="journal article" date="2016" name="Proc. Natl. Acad. Sci. U.S.A.">
        <title>Chromosome-level assembly of Arabidopsis thaliana Ler reveals the extent of translocation and inversion polymorphisms.</title>
        <authorList>
            <person name="Zapata L."/>
            <person name="Ding J."/>
            <person name="Willing E.M."/>
            <person name="Hartwig B."/>
            <person name="Bezdan D."/>
            <person name="Jiao W.B."/>
            <person name="Patel V."/>
            <person name="Velikkakam James G."/>
            <person name="Koornneef M."/>
            <person name="Ossowski S."/>
            <person name="Schneeberger K."/>
        </authorList>
    </citation>
    <scope>NUCLEOTIDE SEQUENCE [LARGE SCALE GENOMIC DNA]</scope>
    <source>
        <strain evidence="4">cv. Landsberg erecta</strain>
    </source>
</reference>
<proteinExistence type="predicted"/>
<feature type="domain" description="FIST C-domain" evidence="2">
    <location>
        <begin position="381"/>
        <end position="528"/>
    </location>
</feature>
<dbReference type="Pfam" id="PF00646">
    <property type="entry name" value="F-box"/>
    <property type="match status" value="1"/>
</dbReference>